<sequence length="456" mass="49205">MTTKCWTSASANDVAQLAEPLHFNLSGRTAPNRFLKSAMTERLASWDPWNIEERGVPLEALFNLYRTWAGGSIGTILTGNIMIALDQLEEPGNAVIPYGAPFDGPRFAAFSQMASEGKRHGSLMVGQVSHPGNACTKDIAQKVISPSRIWKKFGPPSAEIADAASAATGLQPATQEDIDEAIRGFAHAAEYLERAGFDGVQLHGAHIYLLSQFLSPDTNHRADAYGGSVANRARIVLETVQAVQRRTSAAFILGIKLNSADFQSPGWRTDDVRRLFVLLDAAGLDFVELAGGVFEEEEEQHVDCGVPTTRRDSAVQGQRFFQDFAALAGQAFQRARVYATGGFRTGAGMAGALGAVDGVGLGRPLCHEPFLCRDILAGRVPAAACSLIEDDEFVLSLAAAGAQVRRMGEGGTPVDFRSEESKARFLEDARVWAEEGVADTDRVRYGWVQMSEPVET</sequence>
<keyword evidence="4" id="KW-0560">Oxidoreductase</keyword>
<comment type="caution">
    <text evidence="6">The sequence shown here is derived from an EMBL/GenBank/DDBJ whole genome shotgun (WGS) entry which is preliminary data.</text>
</comment>
<organism evidence="6 7">
    <name type="scientific">Botryosphaeria dothidea</name>
    <dbReference type="NCBI Taxonomy" id="55169"/>
    <lineage>
        <taxon>Eukaryota</taxon>
        <taxon>Fungi</taxon>
        <taxon>Dikarya</taxon>
        <taxon>Ascomycota</taxon>
        <taxon>Pezizomycotina</taxon>
        <taxon>Dothideomycetes</taxon>
        <taxon>Dothideomycetes incertae sedis</taxon>
        <taxon>Botryosphaeriales</taxon>
        <taxon>Botryosphaeriaceae</taxon>
        <taxon>Botryosphaeria</taxon>
    </lineage>
</organism>
<dbReference type="Proteomes" id="UP000572817">
    <property type="component" value="Unassembled WGS sequence"/>
</dbReference>
<reference evidence="6" key="1">
    <citation type="submission" date="2020-04" db="EMBL/GenBank/DDBJ databases">
        <title>Genome Assembly and Annotation of Botryosphaeria dothidea sdau 11-99, a Latent Pathogen of Apple Fruit Ring Rot in China.</title>
        <authorList>
            <person name="Yu C."/>
            <person name="Diao Y."/>
            <person name="Lu Q."/>
            <person name="Zhao J."/>
            <person name="Cui S."/>
            <person name="Peng C."/>
            <person name="He B."/>
            <person name="Liu H."/>
        </authorList>
    </citation>
    <scope>NUCLEOTIDE SEQUENCE [LARGE SCALE GENOMIC DNA]</scope>
    <source>
        <strain evidence="6">Sdau11-99</strain>
    </source>
</reference>
<dbReference type="InterPro" id="IPR051799">
    <property type="entry name" value="NADH_flavin_oxidoreductase"/>
</dbReference>
<evidence type="ECO:0000313" key="7">
    <source>
        <dbReference type="Proteomes" id="UP000572817"/>
    </source>
</evidence>
<dbReference type="InterPro" id="IPR001155">
    <property type="entry name" value="OxRdtase_FMN_N"/>
</dbReference>
<dbReference type="PANTHER" id="PTHR43656">
    <property type="entry name" value="BINDING OXIDOREDUCTASE, PUTATIVE (AFU_ORTHOLOGUE AFUA_2G08260)-RELATED"/>
    <property type="match status" value="1"/>
</dbReference>
<proteinExistence type="inferred from homology"/>
<evidence type="ECO:0000313" key="6">
    <source>
        <dbReference type="EMBL" id="KAF4307277.1"/>
    </source>
</evidence>
<protein>
    <recommendedName>
        <fullName evidence="5">NADH:flavin oxidoreductase/NADH oxidase N-terminal domain-containing protein</fullName>
    </recommendedName>
</protein>
<evidence type="ECO:0000259" key="5">
    <source>
        <dbReference type="Pfam" id="PF00724"/>
    </source>
</evidence>
<comment type="similarity">
    <text evidence="1">Belongs to the NADH:flavin oxidoreductase/NADH oxidase family.</text>
</comment>
<dbReference type="GO" id="GO:0010181">
    <property type="term" value="F:FMN binding"/>
    <property type="evidence" value="ECO:0007669"/>
    <property type="project" value="InterPro"/>
</dbReference>
<dbReference type="EMBL" id="WWBZ02000033">
    <property type="protein sequence ID" value="KAF4307277.1"/>
    <property type="molecule type" value="Genomic_DNA"/>
</dbReference>
<evidence type="ECO:0000256" key="4">
    <source>
        <dbReference type="ARBA" id="ARBA00023002"/>
    </source>
</evidence>
<keyword evidence="3" id="KW-0288">FMN</keyword>
<dbReference type="PANTHER" id="PTHR43656:SF5">
    <property type="entry name" value="NADH:FLAVIN OXIDOREDUCTASE_NADH OXIDASE N-TERMINAL DOMAIN-CONTAINING PROTEIN"/>
    <property type="match status" value="1"/>
</dbReference>
<evidence type="ECO:0000256" key="2">
    <source>
        <dbReference type="ARBA" id="ARBA00022630"/>
    </source>
</evidence>
<evidence type="ECO:0000256" key="3">
    <source>
        <dbReference type="ARBA" id="ARBA00022643"/>
    </source>
</evidence>
<evidence type="ECO:0000256" key="1">
    <source>
        <dbReference type="ARBA" id="ARBA00005979"/>
    </source>
</evidence>
<dbReference type="OrthoDB" id="1663137at2759"/>
<dbReference type="InterPro" id="IPR013785">
    <property type="entry name" value="Aldolase_TIM"/>
</dbReference>
<gene>
    <name evidence="6" type="ORF">GTA08_BOTSDO05410</name>
</gene>
<keyword evidence="2" id="KW-0285">Flavoprotein</keyword>
<name>A0A8H4IU21_9PEZI</name>
<keyword evidence="7" id="KW-1185">Reference proteome</keyword>
<feature type="domain" description="NADH:flavin oxidoreductase/NADH oxidase N-terminal" evidence="5">
    <location>
        <begin position="28"/>
        <end position="378"/>
    </location>
</feature>
<dbReference type="SUPFAM" id="SSF51395">
    <property type="entry name" value="FMN-linked oxidoreductases"/>
    <property type="match status" value="1"/>
</dbReference>
<dbReference type="GO" id="GO:0016491">
    <property type="term" value="F:oxidoreductase activity"/>
    <property type="evidence" value="ECO:0007669"/>
    <property type="project" value="UniProtKB-KW"/>
</dbReference>
<accession>A0A8H4IU21</accession>
<dbReference type="AlphaFoldDB" id="A0A8H4IU21"/>
<dbReference type="Pfam" id="PF00724">
    <property type="entry name" value="Oxidored_FMN"/>
    <property type="match status" value="1"/>
</dbReference>
<dbReference type="Gene3D" id="3.20.20.70">
    <property type="entry name" value="Aldolase class I"/>
    <property type="match status" value="1"/>
</dbReference>